<evidence type="ECO:0000313" key="16">
    <source>
        <dbReference type="Proteomes" id="UP000199135"/>
    </source>
</evidence>
<evidence type="ECO:0000256" key="9">
    <source>
        <dbReference type="PIRNR" id="PIRNR000804"/>
    </source>
</evidence>
<evidence type="ECO:0000256" key="6">
    <source>
        <dbReference type="ARBA" id="ARBA00022705"/>
    </source>
</evidence>
<dbReference type="InterPro" id="IPR022637">
    <property type="entry name" value="DNA_polIII_beta_cen"/>
</dbReference>
<comment type="subcellular location">
    <subcellularLocation>
        <location evidence="1 9">Cytoplasm</location>
    </subcellularLocation>
</comment>
<keyword evidence="8" id="KW-0238">DNA-binding</keyword>
<evidence type="ECO:0000313" key="14">
    <source>
        <dbReference type="EMBL" id="SER53752.1"/>
    </source>
</evidence>
<evidence type="ECO:0000259" key="11">
    <source>
        <dbReference type="Pfam" id="PF02767"/>
    </source>
</evidence>
<evidence type="ECO:0000313" key="13">
    <source>
        <dbReference type="EMBL" id="SEH48015.1"/>
    </source>
</evidence>
<evidence type="ECO:0000256" key="7">
    <source>
        <dbReference type="ARBA" id="ARBA00022932"/>
    </source>
</evidence>
<proteinExistence type="inferred from homology"/>
<dbReference type="SMART" id="SM00480">
    <property type="entry name" value="POL3Bc"/>
    <property type="match status" value="1"/>
</dbReference>
<sequence>MKFTVSQSSLAQALSVVSKGMASNSTLPVLSGIYIKAEEGTLEFQTTNLTISIRHKIAANVEEPGTTVVSGKILANIVKTLPDAAVEFEGGERVVSISCDKSSFRLNTLDPVDFPEFPQFALDQTIELPSELLSEMVDKVYKVTSKDTSRPILSGILLNVEENTIRLVATDSYRLAVCDSNVETSTLESAFQTIVPGNTFHDVLTLPSMTEKVLIGTTASQVVFVFGNTTYISRKIDGQFPNYRQLLPPSCNTSVKINIPQFNAALKRVSVIALTNPSVRFDIDPDGKVMKLSASSPDQGESTELLPVEVEGDGMSIALNYHYVFDCVNAASDEKEITLELQSTMQPGIFKSYSKINYLYLLMPVRM</sequence>
<evidence type="ECO:0000313" key="15">
    <source>
        <dbReference type="Proteomes" id="UP000199128"/>
    </source>
</evidence>
<evidence type="ECO:0000259" key="10">
    <source>
        <dbReference type="Pfam" id="PF00712"/>
    </source>
</evidence>
<dbReference type="SUPFAM" id="SSF55979">
    <property type="entry name" value="DNA clamp"/>
    <property type="match status" value="3"/>
</dbReference>
<dbReference type="Gene3D" id="3.70.10.10">
    <property type="match status" value="1"/>
</dbReference>
<dbReference type="GO" id="GO:0003677">
    <property type="term" value="F:DNA binding"/>
    <property type="evidence" value="ECO:0007669"/>
    <property type="project" value="UniProtKB-UniRule"/>
</dbReference>
<dbReference type="NCBIfam" id="TIGR00663">
    <property type="entry name" value="dnan"/>
    <property type="match status" value="1"/>
</dbReference>
<accession>A0A1H9PZZ6</accession>
<organism evidence="14 15">
    <name type="scientific">Parafannyhessea umbonata</name>
    <dbReference type="NCBI Taxonomy" id="604330"/>
    <lineage>
        <taxon>Bacteria</taxon>
        <taxon>Bacillati</taxon>
        <taxon>Actinomycetota</taxon>
        <taxon>Coriobacteriia</taxon>
        <taxon>Coriobacteriales</taxon>
        <taxon>Atopobiaceae</taxon>
        <taxon>Parafannyhessea</taxon>
    </lineage>
</organism>
<evidence type="ECO:0000256" key="5">
    <source>
        <dbReference type="ARBA" id="ARBA00022695"/>
    </source>
</evidence>
<feature type="domain" description="DNA polymerase III beta sliding clamp C-terminal" evidence="12">
    <location>
        <begin position="244"/>
        <end position="366"/>
    </location>
</feature>
<dbReference type="Gene3D" id="3.10.150.10">
    <property type="entry name" value="DNA Polymerase III, subunit A, domain 2"/>
    <property type="match status" value="1"/>
</dbReference>
<dbReference type="AlphaFoldDB" id="A0A1H9PZZ6"/>
<dbReference type="InterPro" id="IPR001001">
    <property type="entry name" value="DNA_polIII_beta"/>
</dbReference>
<name>A0A1H9PZZ6_9ACTN</name>
<dbReference type="EMBL" id="FNWT01000003">
    <property type="protein sequence ID" value="SEH48015.1"/>
    <property type="molecule type" value="Genomic_DNA"/>
</dbReference>
<dbReference type="RefSeq" id="WP_078687312.1">
    <property type="nucleotide sequence ID" value="NZ_FNWT01000003.1"/>
</dbReference>
<dbReference type="InterPro" id="IPR022634">
    <property type="entry name" value="DNA_polIII_beta_N"/>
</dbReference>
<evidence type="ECO:0000256" key="2">
    <source>
        <dbReference type="ARBA" id="ARBA00010752"/>
    </source>
</evidence>
<evidence type="ECO:0000256" key="1">
    <source>
        <dbReference type="ARBA" id="ARBA00004496"/>
    </source>
</evidence>
<comment type="subunit">
    <text evidence="9">Forms a ring-shaped head-to-tail homodimer around DNA.</text>
</comment>
<evidence type="ECO:0000256" key="3">
    <source>
        <dbReference type="ARBA" id="ARBA00022490"/>
    </source>
</evidence>
<gene>
    <name evidence="14" type="ORF">SAMN05216446_1220</name>
    <name evidence="13" type="ORF">SAMN05216447_10397</name>
</gene>
<keyword evidence="6 9" id="KW-0235">DNA replication</keyword>
<dbReference type="EMBL" id="FOGP01000004">
    <property type="protein sequence ID" value="SER53752.1"/>
    <property type="molecule type" value="Genomic_DNA"/>
</dbReference>
<dbReference type="GO" id="GO:0009360">
    <property type="term" value="C:DNA polymerase III complex"/>
    <property type="evidence" value="ECO:0007669"/>
    <property type="project" value="InterPro"/>
</dbReference>
<dbReference type="InterPro" id="IPR046938">
    <property type="entry name" value="DNA_clamp_sf"/>
</dbReference>
<comment type="similarity">
    <text evidence="2 9">Belongs to the beta sliding clamp family.</text>
</comment>
<keyword evidence="7 9" id="KW-0239">DNA-directed DNA polymerase</keyword>
<keyword evidence="16" id="KW-1185">Reference proteome</keyword>
<comment type="function">
    <text evidence="9">Confers DNA tethering and processivity to DNA polymerases and other proteins. Acts as a clamp, forming a ring around DNA (a reaction catalyzed by the clamp-loading complex) which diffuses in an ATP-independent manner freely and bidirectionally along dsDNA. Initially characterized for its ability to contact the catalytic subunit of DNA polymerase III (Pol III), a complex, multichain enzyme responsible for most of the replicative synthesis in bacteria; Pol III exhibits 3'-5' exonuclease proofreading activity. The beta chain is required for initiation of replication as well as for processivity of DNA replication.</text>
</comment>
<dbReference type="Proteomes" id="UP000199128">
    <property type="component" value="Unassembled WGS sequence"/>
</dbReference>
<evidence type="ECO:0000256" key="4">
    <source>
        <dbReference type="ARBA" id="ARBA00022679"/>
    </source>
</evidence>
<reference evidence="15 16" key="2">
    <citation type="submission" date="2016-10" db="EMBL/GenBank/DDBJ databases">
        <authorList>
            <person name="Varghese N."/>
            <person name="Submissions S."/>
        </authorList>
    </citation>
    <scope>NUCLEOTIDE SEQUENCE [LARGE SCALE GENOMIC DNA]</scope>
    <source>
        <strain evidence="15">KHGC19</strain>
        <strain evidence="13 16">WCP15</strain>
    </source>
</reference>
<dbReference type="GO" id="GO:0006271">
    <property type="term" value="P:DNA strand elongation involved in DNA replication"/>
    <property type="evidence" value="ECO:0007669"/>
    <property type="project" value="TreeGrafter"/>
</dbReference>
<keyword evidence="5 9" id="KW-0548">Nucleotidyltransferase</keyword>
<reference evidence="14" key="1">
    <citation type="submission" date="2016-10" db="EMBL/GenBank/DDBJ databases">
        <authorList>
            <person name="de Groot N.N."/>
        </authorList>
    </citation>
    <scope>NUCLEOTIDE SEQUENCE [LARGE SCALE GENOMIC DNA]</scope>
    <source>
        <strain evidence="14">KHGC19</strain>
    </source>
</reference>
<keyword evidence="4 9" id="KW-0808">Transferase</keyword>
<dbReference type="Proteomes" id="UP000199135">
    <property type="component" value="Unassembled WGS sequence"/>
</dbReference>
<dbReference type="GO" id="GO:0008408">
    <property type="term" value="F:3'-5' exonuclease activity"/>
    <property type="evidence" value="ECO:0007669"/>
    <property type="project" value="InterPro"/>
</dbReference>
<dbReference type="PANTHER" id="PTHR30478:SF0">
    <property type="entry name" value="BETA SLIDING CLAMP"/>
    <property type="match status" value="1"/>
</dbReference>
<dbReference type="CDD" id="cd00140">
    <property type="entry name" value="beta_clamp"/>
    <property type="match status" value="1"/>
</dbReference>
<dbReference type="PANTHER" id="PTHR30478">
    <property type="entry name" value="DNA POLYMERASE III SUBUNIT BETA"/>
    <property type="match status" value="1"/>
</dbReference>
<dbReference type="PIRSF" id="PIRSF000804">
    <property type="entry name" value="DNA_pol_III_b"/>
    <property type="match status" value="1"/>
</dbReference>
<evidence type="ECO:0000256" key="8">
    <source>
        <dbReference type="ARBA" id="ARBA00023125"/>
    </source>
</evidence>
<dbReference type="Pfam" id="PF02767">
    <property type="entry name" value="DNA_pol3_beta_2"/>
    <property type="match status" value="1"/>
</dbReference>
<dbReference type="Pfam" id="PF02768">
    <property type="entry name" value="DNA_pol3_beta_3"/>
    <property type="match status" value="1"/>
</dbReference>
<keyword evidence="3 9" id="KW-0963">Cytoplasm</keyword>
<dbReference type="Pfam" id="PF00712">
    <property type="entry name" value="DNA_pol3_beta"/>
    <property type="match status" value="1"/>
</dbReference>
<dbReference type="GO" id="GO:0003887">
    <property type="term" value="F:DNA-directed DNA polymerase activity"/>
    <property type="evidence" value="ECO:0007669"/>
    <property type="project" value="UniProtKB-UniRule"/>
</dbReference>
<feature type="domain" description="DNA polymerase III beta sliding clamp N-terminal" evidence="10">
    <location>
        <begin position="1"/>
        <end position="117"/>
    </location>
</feature>
<dbReference type="GO" id="GO:0005737">
    <property type="term" value="C:cytoplasm"/>
    <property type="evidence" value="ECO:0007669"/>
    <property type="project" value="UniProtKB-SubCell"/>
</dbReference>
<dbReference type="InterPro" id="IPR022635">
    <property type="entry name" value="DNA_polIII_beta_C"/>
</dbReference>
<feature type="domain" description="DNA polymerase III beta sliding clamp central" evidence="11">
    <location>
        <begin position="127"/>
        <end position="242"/>
    </location>
</feature>
<evidence type="ECO:0000259" key="12">
    <source>
        <dbReference type="Pfam" id="PF02768"/>
    </source>
</evidence>
<protein>
    <recommendedName>
        <fullName evidence="9">Beta sliding clamp</fullName>
    </recommendedName>
</protein>